<dbReference type="InterPro" id="IPR002734">
    <property type="entry name" value="RibDG_C"/>
</dbReference>
<evidence type="ECO:0000256" key="7">
    <source>
        <dbReference type="ARBA" id="ARBA00023002"/>
    </source>
</evidence>
<proteinExistence type="inferred from homology"/>
<feature type="binding site" evidence="11">
    <location>
        <begin position="312"/>
        <end position="318"/>
    </location>
    <ligand>
        <name>NADP(+)</name>
        <dbReference type="ChEBI" id="CHEBI:58349"/>
    </ligand>
</feature>
<dbReference type="SUPFAM" id="SSF53597">
    <property type="entry name" value="Dihydrofolate reductase-like"/>
    <property type="match status" value="1"/>
</dbReference>
<evidence type="ECO:0000256" key="9">
    <source>
        <dbReference type="PIRNR" id="PIRNR006769"/>
    </source>
</evidence>
<dbReference type="PROSITE" id="PS51747">
    <property type="entry name" value="CYT_DCMP_DEAMINASES_2"/>
    <property type="match status" value="1"/>
</dbReference>
<dbReference type="GO" id="GO:0008835">
    <property type="term" value="F:diaminohydroxyphosphoribosylaminopyrimidine deaminase activity"/>
    <property type="evidence" value="ECO:0007669"/>
    <property type="project" value="UniProtKB-EC"/>
</dbReference>
<feature type="binding site" evidence="12">
    <location>
        <position position="90"/>
    </location>
    <ligand>
        <name>Zn(2+)</name>
        <dbReference type="ChEBI" id="CHEBI:29105"/>
        <note>catalytic</note>
    </ligand>
</feature>
<name>A0A212LAN6_9BACT</name>
<keyword evidence="9" id="KW-0686">Riboflavin biosynthesis</keyword>
<dbReference type="NCBIfam" id="TIGR00326">
    <property type="entry name" value="eubact_ribD"/>
    <property type="match status" value="1"/>
</dbReference>
<evidence type="ECO:0000256" key="11">
    <source>
        <dbReference type="PIRSR" id="PIRSR006769-2"/>
    </source>
</evidence>
<organism evidence="14">
    <name type="scientific">uncultured Desulfovibrio sp</name>
    <dbReference type="NCBI Taxonomy" id="167968"/>
    <lineage>
        <taxon>Bacteria</taxon>
        <taxon>Pseudomonadati</taxon>
        <taxon>Thermodesulfobacteriota</taxon>
        <taxon>Desulfovibrionia</taxon>
        <taxon>Desulfovibrionales</taxon>
        <taxon>Desulfovibrionaceae</taxon>
        <taxon>Desulfovibrio</taxon>
        <taxon>environmental samples</taxon>
    </lineage>
</organism>
<evidence type="ECO:0000256" key="8">
    <source>
        <dbReference type="ARBA" id="ARBA00023268"/>
    </source>
</evidence>
<dbReference type="InterPro" id="IPR004794">
    <property type="entry name" value="Eubact_RibD"/>
</dbReference>
<feature type="binding site" evidence="11">
    <location>
        <position position="175"/>
    </location>
    <ligand>
        <name>NADP(+)</name>
        <dbReference type="ChEBI" id="CHEBI:58349"/>
    </ligand>
</feature>
<evidence type="ECO:0000256" key="4">
    <source>
        <dbReference type="ARBA" id="ARBA00005259"/>
    </source>
</evidence>
<comment type="pathway">
    <text evidence="3 9">Cofactor biosynthesis; riboflavin biosynthesis; 5-amino-6-(D-ribitylamino)uracil from GTP: step 3/4.</text>
</comment>
<dbReference type="PIRSF" id="PIRSF006769">
    <property type="entry name" value="RibD"/>
    <property type="match status" value="1"/>
</dbReference>
<keyword evidence="9 12" id="KW-0479">Metal-binding</keyword>
<keyword evidence="9" id="KW-0378">Hydrolase</keyword>
<dbReference type="GO" id="GO:0008703">
    <property type="term" value="F:5-amino-6-(5-phosphoribosylamino)uracil reductase activity"/>
    <property type="evidence" value="ECO:0007669"/>
    <property type="project" value="UniProtKB-EC"/>
</dbReference>
<evidence type="ECO:0000259" key="13">
    <source>
        <dbReference type="PROSITE" id="PS51747"/>
    </source>
</evidence>
<dbReference type="PANTHER" id="PTHR38011">
    <property type="entry name" value="DIHYDROFOLATE REDUCTASE FAMILY PROTEIN (AFU_ORTHOLOGUE AFUA_8G06820)"/>
    <property type="match status" value="1"/>
</dbReference>
<comment type="similarity">
    <text evidence="4 9">In the N-terminal section; belongs to the cytidine and deoxycytidylate deaminase family.</text>
</comment>
<comment type="catalytic activity">
    <reaction evidence="9">
        <text>5-amino-6-(5-phospho-D-ribitylamino)uracil + NADP(+) = 5-amino-6-(5-phospho-D-ribosylamino)uracil + NADPH + H(+)</text>
        <dbReference type="Rhea" id="RHEA:17845"/>
        <dbReference type="ChEBI" id="CHEBI:15378"/>
        <dbReference type="ChEBI" id="CHEBI:57783"/>
        <dbReference type="ChEBI" id="CHEBI:58349"/>
        <dbReference type="ChEBI" id="CHEBI:58421"/>
        <dbReference type="ChEBI" id="CHEBI:58453"/>
        <dbReference type="EC" id="1.1.1.193"/>
    </reaction>
</comment>
<dbReference type="RefSeq" id="WP_179981253.1">
    <property type="nucleotide sequence ID" value="NZ_LT608333.1"/>
</dbReference>
<comment type="pathway">
    <text evidence="2 9">Cofactor biosynthesis; riboflavin biosynthesis; 5-amino-6-(D-ribitylamino)uracil from GTP: step 2/4.</text>
</comment>
<keyword evidence="7 9" id="KW-0560">Oxidoreductase</keyword>
<dbReference type="Pfam" id="PF01872">
    <property type="entry name" value="RibD_C"/>
    <property type="match status" value="1"/>
</dbReference>
<reference evidence="14" key="1">
    <citation type="submission" date="2016-08" db="EMBL/GenBank/DDBJ databases">
        <authorList>
            <person name="Seilhamer J.J."/>
        </authorList>
    </citation>
    <scope>NUCLEOTIDE SEQUENCE</scope>
    <source>
        <strain evidence="14">86-1</strain>
    </source>
</reference>
<protein>
    <recommendedName>
        <fullName evidence="9">Riboflavin biosynthesis protein RibD</fullName>
    </recommendedName>
    <domain>
        <recommendedName>
            <fullName evidence="9">Diaminohydroxyphosphoribosylaminopyrimidine deaminase</fullName>
            <shortName evidence="9">DRAP deaminase</shortName>
            <ecNumber evidence="9">3.5.4.26</ecNumber>
        </recommendedName>
        <alternativeName>
            <fullName evidence="9">Riboflavin-specific deaminase</fullName>
        </alternativeName>
    </domain>
    <domain>
        <recommendedName>
            <fullName evidence="9">5-amino-6-(5-phosphoribosylamino)uracil reductase</fullName>
            <ecNumber evidence="9">1.1.1.193</ecNumber>
        </recommendedName>
        <alternativeName>
            <fullName evidence="9">HTP reductase</fullName>
        </alternativeName>
    </domain>
</protein>
<dbReference type="InterPro" id="IPR016193">
    <property type="entry name" value="Cytidine_deaminase-like"/>
</dbReference>
<comment type="similarity">
    <text evidence="5 9">In the C-terminal section; belongs to the HTP reductase family.</text>
</comment>
<evidence type="ECO:0000313" key="14">
    <source>
        <dbReference type="EMBL" id="SCM74631.1"/>
    </source>
</evidence>
<accession>A0A212LAN6</accession>
<dbReference type="GO" id="GO:0046872">
    <property type="term" value="F:metal ion binding"/>
    <property type="evidence" value="ECO:0007669"/>
    <property type="project" value="UniProtKB-KW"/>
</dbReference>
<gene>
    <name evidence="14" type="ORF">KL86DES1_22057</name>
</gene>
<dbReference type="Pfam" id="PF00383">
    <property type="entry name" value="dCMP_cyt_deam_1"/>
    <property type="match status" value="1"/>
</dbReference>
<evidence type="ECO:0000256" key="6">
    <source>
        <dbReference type="ARBA" id="ARBA00022857"/>
    </source>
</evidence>
<feature type="binding site" evidence="11">
    <location>
        <position position="205"/>
    </location>
    <ligand>
        <name>NADP(+)</name>
        <dbReference type="ChEBI" id="CHEBI:58349"/>
    </ligand>
</feature>
<keyword evidence="8" id="KW-0511">Multifunctional enzyme</keyword>
<dbReference type="InterPro" id="IPR024072">
    <property type="entry name" value="DHFR-like_dom_sf"/>
</dbReference>
<feature type="binding site" evidence="11">
    <location>
        <position position="159"/>
    </location>
    <ligand>
        <name>NADP(+)</name>
        <dbReference type="ChEBI" id="CHEBI:58349"/>
    </ligand>
</feature>
<dbReference type="UniPathway" id="UPA00275">
    <property type="reaction ID" value="UER00401"/>
</dbReference>
<dbReference type="Gene3D" id="3.40.140.10">
    <property type="entry name" value="Cytidine Deaminase, domain 2"/>
    <property type="match status" value="1"/>
</dbReference>
<feature type="binding site" evidence="11">
    <location>
        <position position="310"/>
    </location>
    <ligand>
        <name>substrate</name>
    </ligand>
</feature>
<dbReference type="EC" id="3.5.4.26" evidence="9"/>
<comment type="cofactor">
    <cofactor evidence="9 12">
        <name>Zn(2+)</name>
        <dbReference type="ChEBI" id="CHEBI:29105"/>
    </cofactor>
    <text evidence="9 12">Binds 1 zinc ion.</text>
</comment>
<evidence type="ECO:0000256" key="5">
    <source>
        <dbReference type="ARBA" id="ARBA00007417"/>
    </source>
</evidence>
<feature type="binding site" evidence="11">
    <location>
        <position position="235"/>
    </location>
    <ligand>
        <name>NADP(+)</name>
        <dbReference type="ChEBI" id="CHEBI:58349"/>
    </ligand>
</feature>
<keyword evidence="6 9" id="KW-0521">NADP</keyword>
<comment type="catalytic activity">
    <reaction evidence="9">
        <text>2,5-diamino-6-hydroxy-4-(5-phosphoribosylamino)-pyrimidine + H2O + H(+) = 5-amino-6-(5-phospho-D-ribosylamino)uracil + NH4(+)</text>
        <dbReference type="Rhea" id="RHEA:21868"/>
        <dbReference type="ChEBI" id="CHEBI:15377"/>
        <dbReference type="ChEBI" id="CHEBI:15378"/>
        <dbReference type="ChEBI" id="CHEBI:28938"/>
        <dbReference type="ChEBI" id="CHEBI:58453"/>
        <dbReference type="ChEBI" id="CHEBI:58614"/>
        <dbReference type="EC" id="3.5.4.26"/>
    </reaction>
</comment>
<dbReference type="CDD" id="cd01284">
    <property type="entry name" value="Riboflavin_deaminase-reductase"/>
    <property type="match status" value="1"/>
</dbReference>
<dbReference type="GO" id="GO:0009231">
    <property type="term" value="P:riboflavin biosynthetic process"/>
    <property type="evidence" value="ECO:0007669"/>
    <property type="project" value="UniProtKB-UniPathway"/>
</dbReference>
<evidence type="ECO:0000256" key="1">
    <source>
        <dbReference type="ARBA" id="ARBA00002151"/>
    </source>
</evidence>
<comment type="function">
    <text evidence="1 9">Converts 2,5-diamino-6-(ribosylamino)-4(3h)-pyrimidinone 5'-phosphate into 5-amino-6-(ribosylamino)-2,4(1h,3h)-pyrimidinedione 5'-phosphate.</text>
</comment>
<evidence type="ECO:0000256" key="2">
    <source>
        <dbReference type="ARBA" id="ARBA00004882"/>
    </source>
</evidence>
<dbReference type="InterPro" id="IPR050765">
    <property type="entry name" value="Riboflavin_Biosynth_HTPR"/>
</dbReference>
<feature type="binding site" evidence="12">
    <location>
        <position position="53"/>
    </location>
    <ligand>
        <name>Zn(2+)</name>
        <dbReference type="ChEBI" id="CHEBI:29105"/>
        <note>catalytic</note>
    </ligand>
</feature>
<dbReference type="InterPro" id="IPR002125">
    <property type="entry name" value="CMP_dCMP_dom"/>
</dbReference>
<evidence type="ECO:0000256" key="3">
    <source>
        <dbReference type="ARBA" id="ARBA00004910"/>
    </source>
</evidence>
<feature type="domain" description="CMP/dCMP-type deaminase" evidence="13">
    <location>
        <begin position="4"/>
        <end position="128"/>
    </location>
</feature>
<dbReference type="SUPFAM" id="SSF53927">
    <property type="entry name" value="Cytidine deaminase-like"/>
    <property type="match status" value="1"/>
</dbReference>
<feature type="active site" description="Proton donor" evidence="10">
    <location>
        <position position="55"/>
    </location>
</feature>
<evidence type="ECO:0000256" key="10">
    <source>
        <dbReference type="PIRSR" id="PIRSR006769-1"/>
    </source>
</evidence>
<evidence type="ECO:0000256" key="12">
    <source>
        <dbReference type="PIRSR" id="PIRSR006769-3"/>
    </source>
</evidence>
<feature type="binding site" evidence="11">
    <location>
        <position position="209"/>
    </location>
    <ligand>
        <name>NADP(+)</name>
        <dbReference type="ChEBI" id="CHEBI:58349"/>
    </ligand>
</feature>
<keyword evidence="9 12" id="KW-0862">Zinc</keyword>
<feature type="binding site" evidence="11">
    <location>
        <position position="216"/>
    </location>
    <ligand>
        <name>substrate</name>
    </ligand>
</feature>
<sequence>MSELDYAPFMREAIALARKGRWKTCPNPMVGAVLVRDGHVVARGWHHAAGLDHAEVACLKDAAARGVDPSQCTLVVTLEPCCHQGKTPPCTDAVRRAGIKKIVVGLADPNPEACGGACQLRESGLEVIEGVCADACRDLVADFLVWQQKQRPYVILKMAATLDGRIATRRGESQWISSEESRQEVQQLRAGIGHCGGAVLVGGGTFRADNPRLTVRPISDDEPDCRQPLACVLTSRLPQPDADFYLLKERPEQTVFLASPAAAASTTAKALRDIGVRVLSLGPALRGGPDLTHMLKALWEELHCPYLLCEGGGHLALSLLEAGVVDEFRLHMAPIILGDEDAHPLFSGRAPLSLDEALRMRVMGTHTSGGDIHIELRPLHTAETK</sequence>
<dbReference type="EC" id="1.1.1.193" evidence="9"/>
<feature type="binding site" evidence="11">
    <location>
        <position position="189"/>
    </location>
    <ligand>
        <name>substrate</name>
    </ligand>
</feature>
<dbReference type="Gene3D" id="3.40.430.10">
    <property type="entry name" value="Dihydrofolate Reductase, subunit A"/>
    <property type="match status" value="1"/>
</dbReference>
<dbReference type="EMBL" id="FMJC01000002">
    <property type="protein sequence ID" value="SCM74631.1"/>
    <property type="molecule type" value="Genomic_DNA"/>
</dbReference>
<feature type="binding site" evidence="12">
    <location>
        <position position="81"/>
    </location>
    <ligand>
        <name>Zn(2+)</name>
        <dbReference type="ChEBI" id="CHEBI:29105"/>
        <note>catalytic</note>
    </ligand>
</feature>
<dbReference type="PANTHER" id="PTHR38011:SF7">
    <property type="entry name" value="2,5-DIAMINO-6-RIBOSYLAMINO-4(3H)-PYRIMIDINONE 5'-PHOSPHATE REDUCTASE"/>
    <property type="match status" value="1"/>
</dbReference>
<feature type="binding site" evidence="11">
    <location>
        <position position="173"/>
    </location>
    <ligand>
        <name>substrate</name>
    </ligand>
</feature>
<feature type="binding site" evidence="11">
    <location>
        <position position="213"/>
    </location>
    <ligand>
        <name>substrate</name>
    </ligand>
</feature>
<dbReference type="AlphaFoldDB" id="A0A212LAN6"/>